<keyword evidence="4" id="KW-1185">Reference proteome</keyword>
<accession>A0A9X3F0V5</accession>
<dbReference type="RefSeq" id="WP_267778123.1">
    <property type="nucleotide sequence ID" value="NZ_JAPNKE010000002.1"/>
</dbReference>
<evidence type="ECO:0000256" key="1">
    <source>
        <dbReference type="SAM" id="MobiDB-lite"/>
    </source>
</evidence>
<name>A0A9X3F0V5_9BACT</name>
<gene>
    <name evidence="3" type="ORF">OV079_52120</name>
</gene>
<evidence type="ECO:0000313" key="4">
    <source>
        <dbReference type="Proteomes" id="UP001150924"/>
    </source>
</evidence>
<keyword evidence="2" id="KW-0812">Transmembrane</keyword>
<feature type="transmembrane region" description="Helical" evidence="2">
    <location>
        <begin position="32"/>
        <end position="51"/>
    </location>
</feature>
<keyword evidence="2" id="KW-1133">Transmembrane helix</keyword>
<dbReference type="AlphaFoldDB" id="A0A9X3F0V5"/>
<keyword evidence="2" id="KW-0472">Membrane</keyword>
<reference evidence="3" key="1">
    <citation type="submission" date="2022-11" db="EMBL/GenBank/DDBJ databases">
        <title>Minimal conservation of predation-associated metabolite biosynthetic gene clusters underscores biosynthetic potential of Myxococcota including descriptions for ten novel species: Archangium lansinium sp. nov., Myxococcus landrumus sp. nov., Nannocystis bai.</title>
        <authorList>
            <person name="Ahearne A."/>
            <person name="Stevens C."/>
            <person name="Phillips K."/>
        </authorList>
    </citation>
    <scope>NUCLEOTIDE SEQUENCE</scope>
    <source>
        <strain evidence="3">Na p29</strain>
    </source>
</reference>
<feature type="region of interest" description="Disordered" evidence="1">
    <location>
        <begin position="1"/>
        <end position="25"/>
    </location>
</feature>
<dbReference type="Proteomes" id="UP001150924">
    <property type="component" value="Unassembled WGS sequence"/>
</dbReference>
<organism evidence="3 4">
    <name type="scientific">Nannocystis pusilla</name>
    <dbReference type="NCBI Taxonomy" id="889268"/>
    <lineage>
        <taxon>Bacteria</taxon>
        <taxon>Pseudomonadati</taxon>
        <taxon>Myxococcota</taxon>
        <taxon>Polyangia</taxon>
        <taxon>Nannocystales</taxon>
        <taxon>Nannocystaceae</taxon>
        <taxon>Nannocystis</taxon>
    </lineage>
</organism>
<dbReference type="EMBL" id="JAPNKE010000002">
    <property type="protein sequence ID" value="MCY1013939.1"/>
    <property type="molecule type" value="Genomic_DNA"/>
</dbReference>
<feature type="compositionally biased region" description="Basic residues" evidence="1">
    <location>
        <begin position="15"/>
        <end position="25"/>
    </location>
</feature>
<evidence type="ECO:0000313" key="3">
    <source>
        <dbReference type="EMBL" id="MCY1013939.1"/>
    </source>
</evidence>
<protein>
    <submittedName>
        <fullName evidence="3">Uncharacterized protein</fullName>
    </submittedName>
</protein>
<proteinExistence type="predicted"/>
<comment type="caution">
    <text evidence="3">The sequence shown here is derived from an EMBL/GenBank/DDBJ whole genome shotgun (WGS) entry which is preliminary data.</text>
</comment>
<sequence length="180" mass="20162">MGLRDAAGRGSRSLAPRRSRLRLPGGPHHRSFAVATIALLLALGSSPYLGLKYRYSFAMLSNLRVDDARWNSLIVPRQVRLTRHDPFVHVLRVEPALPRGDRREPVLAPGVYSPDAFRRRFEAARRHQRRSALELRYHGQLLKSPDIAADLGILGFVESLPAAPLYQPALTLRAPQPCVH</sequence>
<evidence type="ECO:0000256" key="2">
    <source>
        <dbReference type="SAM" id="Phobius"/>
    </source>
</evidence>